<evidence type="ECO:0000313" key="1">
    <source>
        <dbReference type="EMBL" id="BDZ52455.1"/>
    </source>
</evidence>
<organism evidence="1 2">
    <name type="scientific">Frondihabitans sucicola</name>
    <dbReference type="NCBI Taxonomy" id="1268041"/>
    <lineage>
        <taxon>Bacteria</taxon>
        <taxon>Bacillati</taxon>
        <taxon>Actinomycetota</taxon>
        <taxon>Actinomycetes</taxon>
        <taxon>Micrococcales</taxon>
        <taxon>Microbacteriaceae</taxon>
        <taxon>Frondihabitans</taxon>
    </lineage>
</organism>
<dbReference type="Proteomes" id="UP001321486">
    <property type="component" value="Plasmid pNBRC108728a"/>
</dbReference>
<protein>
    <submittedName>
        <fullName evidence="1">Uncharacterized protein</fullName>
    </submittedName>
</protein>
<dbReference type="EMBL" id="AP027733">
    <property type="protein sequence ID" value="BDZ52455.1"/>
    <property type="molecule type" value="Genomic_DNA"/>
</dbReference>
<geneLocation type="plasmid" evidence="1 2">
    <name>pNBRC108728a</name>
</geneLocation>
<reference evidence="2" key="1">
    <citation type="journal article" date="2019" name="Int. J. Syst. Evol. Microbiol.">
        <title>The Global Catalogue of Microorganisms (GCM) 10K type strain sequencing project: providing services to taxonomists for standard genome sequencing and annotation.</title>
        <authorList>
            <consortium name="The Broad Institute Genomics Platform"/>
            <consortium name="The Broad Institute Genome Sequencing Center for Infectious Disease"/>
            <person name="Wu L."/>
            <person name="Ma J."/>
        </authorList>
    </citation>
    <scope>NUCLEOTIDE SEQUENCE [LARGE SCALE GENOMIC DNA]</scope>
    <source>
        <strain evidence="2">NBRC 108728</strain>
    </source>
</reference>
<keyword evidence="2" id="KW-1185">Reference proteome</keyword>
<accession>A0ABM8GVQ2</accession>
<name>A0ABM8GVQ2_9MICO</name>
<gene>
    <name evidence="1" type="ORF">GCM10025867_46960</name>
</gene>
<proteinExistence type="predicted"/>
<keyword evidence="1" id="KW-0614">Plasmid</keyword>
<evidence type="ECO:0000313" key="2">
    <source>
        <dbReference type="Proteomes" id="UP001321486"/>
    </source>
</evidence>
<sequence length="204" mass="22494">MPLGKTVAWEDGHTCGNCGEATETALARTILSAYYGSWEAIAVDAEGGKRWLCLPCGWTLRDKDLRRMPITITRDGTLSRPSFAELRTLLSERIPADLAVTLPIEGRKAVMADARWGAVATDSGSLPWTAAHRRALASVVELTSYGFTEGLLSYDAPPFGVLSKVSVRDHARVRELWNSLGRWRPDVAAWPTLVRLARRDKDSE</sequence>